<dbReference type="Proteomes" id="UP000494205">
    <property type="component" value="Unassembled WGS sequence"/>
</dbReference>
<gene>
    <name evidence="1" type="ORF">LMG27174_06993</name>
</gene>
<sequence length="38" mass="4043">MQSTPSTVQSASPDFDEARSAEVVNARMGETPMLACVK</sequence>
<evidence type="ECO:0000313" key="2">
    <source>
        <dbReference type="Proteomes" id="UP000494205"/>
    </source>
</evidence>
<dbReference type="EMBL" id="CADIJZ010000058">
    <property type="protein sequence ID" value="CAB3743467.1"/>
    <property type="molecule type" value="Genomic_DNA"/>
</dbReference>
<name>A0A6J5CVB8_9BURK</name>
<protein>
    <submittedName>
        <fullName evidence="1">Uncharacterized protein</fullName>
    </submittedName>
</protein>
<reference evidence="1 2" key="1">
    <citation type="submission" date="2020-04" db="EMBL/GenBank/DDBJ databases">
        <authorList>
            <person name="De Canck E."/>
        </authorList>
    </citation>
    <scope>NUCLEOTIDE SEQUENCE [LARGE SCALE GENOMIC DNA]</scope>
    <source>
        <strain evidence="1 2">LMG 27174</strain>
    </source>
</reference>
<dbReference type="AlphaFoldDB" id="A0A6J5CVB8"/>
<evidence type="ECO:0000313" key="1">
    <source>
        <dbReference type="EMBL" id="CAB3743467.1"/>
    </source>
</evidence>
<accession>A0A6J5CVB8</accession>
<organism evidence="1 2">
    <name type="scientific">Paraburkholderia rhynchosiae</name>
    <dbReference type="NCBI Taxonomy" id="487049"/>
    <lineage>
        <taxon>Bacteria</taxon>
        <taxon>Pseudomonadati</taxon>
        <taxon>Pseudomonadota</taxon>
        <taxon>Betaproteobacteria</taxon>
        <taxon>Burkholderiales</taxon>
        <taxon>Burkholderiaceae</taxon>
        <taxon>Paraburkholderia</taxon>
    </lineage>
</organism>
<proteinExistence type="predicted"/>